<dbReference type="NCBIfam" id="TIGR03173">
    <property type="entry name" value="pbuX"/>
    <property type="match status" value="1"/>
</dbReference>
<dbReference type="RefSeq" id="WP_311761682.1">
    <property type="nucleotide sequence ID" value="NZ_JAVRQI010000026.1"/>
</dbReference>
<keyword evidence="4" id="KW-1003">Cell membrane</keyword>
<feature type="transmembrane region" description="Helical" evidence="8">
    <location>
        <begin position="79"/>
        <end position="98"/>
    </location>
</feature>
<protein>
    <submittedName>
        <fullName evidence="9">Nucleobase:cation symporter-2 family protein</fullName>
    </submittedName>
</protein>
<evidence type="ECO:0000256" key="1">
    <source>
        <dbReference type="ARBA" id="ARBA00004651"/>
    </source>
</evidence>
<evidence type="ECO:0000313" key="10">
    <source>
        <dbReference type="Proteomes" id="UP001251085"/>
    </source>
</evidence>
<feature type="transmembrane region" description="Helical" evidence="8">
    <location>
        <begin position="172"/>
        <end position="191"/>
    </location>
</feature>
<evidence type="ECO:0000256" key="4">
    <source>
        <dbReference type="ARBA" id="ARBA00022475"/>
    </source>
</evidence>
<dbReference type="NCBIfam" id="TIGR00801">
    <property type="entry name" value="ncs2"/>
    <property type="match status" value="1"/>
</dbReference>
<name>A0ABU3ELE0_9RHOB</name>
<dbReference type="PANTHER" id="PTHR42810:SF4">
    <property type="entry name" value="URIC ACID TRANSPORTER UACT"/>
    <property type="match status" value="1"/>
</dbReference>
<feature type="transmembrane region" description="Helical" evidence="8">
    <location>
        <begin position="238"/>
        <end position="262"/>
    </location>
</feature>
<evidence type="ECO:0000313" key="9">
    <source>
        <dbReference type="EMBL" id="MDT1064597.1"/>
    </source>
</evidence>
<comment type="caution">
    <text evidence="9">The sequence shown here is derived from an EMBL/GenBank/DDBJ whole genome shotgun (WGS) entry which is preliminary data.</text>
</comment>
<dbReference type="EMBL" id="JAVRQI010000026">
    <property type="protein sequence ID" value="MDT1064597.1"/>
    <property type="molecule type" value="Genomic_DNA"/>
</dbReference>
<dbReference type="InterPro" id="IPR017588">
    <property type="entry name" value="UacT-like"/>
</dbReference>
<keyword evidence="6 8" id="KW-1133">Transmembrane helix</keyword>
<dbReference type="Proteomes" id="UP001251085">
    <property type="component" value="Unassembled WGS sequence"/>
</dbReference>
<evidence type="ECO:0000256" key="6">
    <source>
        <dbReference type="ARBA" id="ARBA00022989"/>
    </source>
</evidence>
<comment type="similarity">
    <text evidence="2">Belongs to the nucleobase:cation symporter-2 (NCS2) (TC 2.A.40) family.</text>
</comment>
<dbReference type="NCBIfam" id="NF037981">
    <property type="entry name" value="NCS2_1"/>
    <property type="match status" value="1"/>
</dbReference>
<evidence type="ECO:0000256" key="3">
    <source>
        <dbReference type="ARBA" id="ARBA00022448"/>
    </source>
</evidence>
<keyword evidence="10" id="KW-1185">Reference proteome</keyword>
<feature type="transmembrane region" description="Helical" evidence="8">
    <location>
        <begin position="49"/>
        <end position="67"/>
    </location>
</feature>
<keyword evidence="5 8" id="KW-0812">Transmembrane</keyword>
<feature type="transmembrane region" description="Helical" evidence="8">
    <location>
        <begin position="104"/>
        <end position="124"/>
    </location>
</feature>
<evidence type="ECO:0000256" key="7">
    <source>
        <dbReference type="ARBA" id="ARBA00023136"/>
    </source>
</evidence>
<dbReference type="InterPro" id="IPR006043">
    <property type="entry name" value="NCS2"/>
</dbReference>
<sequence length="457" mass="47528">MENTPHEVDRKLPPAQTFALGLQHVLVMYSACIVVPLIVGAALDLPQDQLAVIICADLFAAGLISIIQSLGLFGFGIRLPVMMGVTFVSIAPIISIGANPELGLPGVYGAIIVSGIFGIAIAPFFGRFLRFFPPVVTGSVLLVIGISLLKVGIEWSAGGSPLLPDGTPNPDFGKPVYLLISLSQLVLVLVLVKFAKGFIANIAVLISIIAGYAAAVALGEIHLTGMDQAPWLRVVTPFPFGAPTFDLAASLAMCLVMVVTLVESTGMFLALGTIVGRPTTNKALVRGLRADGMGAVLGGVFNAFPYTSFSQNIGLVTLTGVKSRFVCAAGGFILLAMGLVPKLSHVVAATPPFVMGSAATVMFAMVAMMGIRIIATDDFKKNYNTVLIAAVSVSVGVIPLMSPQFFAQLPGWTHLFTESGVILTTFTAIALNIAFNGLGDAERAQADAADAALAVEA</sequence>
<comment type="subcellular location">
    <subcellularLocation>
        <location evidence="1">Cell membrane</location>
        <topology evidence="1">Multi-pass membrane protein</topology>
    </subcellularLocation>
</comment>
<reference evidence="10" key="1">
    <citation type="submission" date="2023-07" db="EMBL/GenBank/DDBJ databases">
        <title>Characterization of two Paracoccaceae strains isolated from Phycosphere and proposal of Xinfangfangia lacusdiani sp. nov.</title>
        <authorList>
            <person name="Deng Y."/>
            <person name="Zhang Y.Q."/>
        </authorList>
    </citation>
    <scope>NUCLEOTIDE SEQUENCE [LARGE SCALE GENOMIC DNA]</scope>
    <source>
        <strain evidence="10">CPCC 101403</strain>
    </source>
</reference>
<evidence type="ECO:0000256" key="5">
    <source>
        <dbReference type="ARBA" id="ARBA00022692"/>
    </source>
</evidence>
<feature type="transmembrane region" description="Helical" evidence="8">
    <location>
        <begin position="131"/>
        <end position="152"/>
    </location>
</feature>
<dbReference type="PANTHER" id="PTHR42810">
    <property type="entry name" value="PURINE PERMEASE C1399.01C-RELATED"/>
    <property type="match status" value="1"/>
</dbReference>
<feature type="transmembrane region" description="Helical" evidence="8">
    <location>
        <begin position="412"/>
        <end position="435"/>
    </location>
</feature>
<dbReference type="InterPro" id="IPR006042">
    <property type="entry name" value="Xan_ur_permease"/>
</dbReference>
<gene>
    <name evidence="9" type="ORF">RM190_22245</name>
</gene>
<feature type="transmembrane region" description="Helical" evidence="8">
    <location>
        <begin position="386"/>
        <end position="406"/>
    </location>
</feature>
<feature type="transmembrane region" description="Helical" evidence="8">
    <location>
        <begin position="353"/>
        <end position="374"/>
    </location>
</feature>
<evidence type="ECO:0000256" key="8">
    <source>
        <dbReference type="SAM" id="Phobius"/>
    </source>
</evidence>
<dbReference type="Pfam" id="PF00860">
    <property type="entry name" value="Xan_ur_permease"/>
    <property type="match status" value="1"/>
</dbReference>
<evidence type="ECO:0000256" key="2">
    <source>
        <dbReference type="ARBA" id="ARBA00008821"/>
    </source>
</evidence>
<feature type="transmembrane region" description="Helical" evidence="8">
    <location>
        <begin position="325"/>
        <end position="341"/>
    </location>
</feature>
<keyword evidence="3" id="KW-0813">Transport</keyword>
<keyword evidence="7 8" id="KW-0472">Membrane</keyword>
<feature type="transmembrane region" description="Helical" evidence="8">
    <location>
        <begin position="20"/>
        <end position="43"/>
    </location>
</feature>
<organism evidence="9 10">
    <name type="scientific">Paracoccus broussonetiae</name>
    <dbReference type="NCBI Taxonomy" id="3075834"/>
    <lineage>
        <taxon>Bacteria</taxon>
        <taxon>Pseudomonadati</taxon>
        <taxon>Pseudomonadota</taxon>
        <taxon>Alphaproteobacteria</taxon>
        <taxon>Rhodobacterales</taxon>
        <taxon>Paracoccaceae</taxon>
        <taxon>Paracoccus</taxon>
    </lineage>
</organism>
<accession>A0ABU3ELE0</accession>
<proteinExistence type="inferred from homology"/>
<feature type="transmembrane region" description="Helical" evidence="8">
    <location>
        <begin position="198"/>
        <end position="218"/>
    </location>
</feature>